<name>A0A938XWH1_9BACL</name>
<dbReference type="EMBL" id="JAFBEB010000015">
    <property type="protein sequence ID" value="MBM7591773.1"/>
    <property type="molecule type" value="Genomic_DNA"/>
</dbReference>
<dbReference type="Proteomes" id="UP000717624">
    <property type="component" value="Unassembled WGS sequence"/>
</dbReference>
<keyword evidence="2" id="KW-1185">Reference proteome</keyword>
<organism evidence="1 2">
    <name type="scientific">Brevibacillus fulvus</name>
    <dbReference type="NCBI Taxonomy" id="1125967"/>
    <lineage>
        <taxon>Bacteria</taxon>
        <taxon>Bacillati</taxon>
        <taxon>Bacillota</taxon>
        <taxon>Bacilli</taxon>
        <taxon>Bacillales</taxon>
        <taxon>Paenibacillaceae</taxon>
        <taxon>Brevibacillus</taxon>
    </lineage>
</organism>
<accession>A0A938XWH1</accession>
<dbReference type="AlphaFoldDB" id="A0A938XWH1"/>
<evidence type="ECO:0000313" key="1">
    <source>
        <dbReference type="EMBL" id="MBM7591773.1"/>
    </source>
</evidence>
<proteinExistence type="predicted"/>
<protein>
    <submittedName>
        <fullName evidence="1">Uncharacterized protein</fullName>
    </submittedName>
</protein>
<comment type="caution">
    <text evidence="1">The sequence shown here is derived from an EMBL/GenBank/DDBJ whole genome shotgun (WGS) entry which is preliminary data.</text>
</comment>
<reference evidence="1" key="1">
    <citation type="submission" date="2021-01" db="EMBL/GenBank/DDBJ databases">
        <title>Genomic Encyclopedia of Type Strains, Phase IV (KMG-IV): sequencing the most valuable type-strain genomes for metagenomic binning, comparative biology and taxonomic classification.</title>
        <authorList>
            <person name="Goeker M."/>
        </authorList>
    </citation>
    <scope>NUCLEOTIDE SEQUENCE</scope>
    <source>
        <strain evidence="1">DSM 25523</strain>
    </source>
</reference>
<gene>
    <name evidence="1" type="ORF">JOD01_003425</name>
</gene>
<sequence length="35" mass="4210">MTEWDEKEQYLLFIKLLADLIQEEVNKRNAEQIAS</sequence>
<evidence type="ECO:0000313" key="2">
    <source>
        <dbReference type="Proteomes" id="UP000717624"/>
    </source>
</evidence>